<dbReference type="EMBL" id="GBXM01021626">
    <property type="protein sequence ID" value="JAH86951.1"/>
    <property type="molecule type" value="Transcribed_RNA"/>
</dbReference>
<reference evidence="2" key="1">
    <citation type="submission" date="2014-11" db="EMBL/GenBank/DDBJ databases">
        <authorList>
            <person name="Amaro Gonzalez C."/>
        </authorList>
    </citation>
    <scope>NUCLEOTIDE SEQUENCE</scope>
</reference>
<feature type="region of interest" description="Disordered" evidence="1">
    <location>
        <begin position="1"/>
        <end position="26"/>
    </location>
</feature>
<reference evidence="2" key="2">
    <citation type="journal article" date="2015" name="Fish Shellfish Immunol.">
        <title>Early steps in the European eel (Anguilla anguilla)-Vibrio vulnificus interaction in the gills: Role of the RtxA13 toxin.</title>
        <authorList>
            <person name="Callol A."/>
            <person name="Pajuelo D."/>
            <person name="Ebbesson L."/>
            <person name="Teles M."/>
            <person name="MacKenzie S."/>
            <person name="Amaro C."/>
        </authorList>
    </citation>
    <scope>NUCLEOTIDE SEQUENCE</scope>
</reference>
<protein>
    <submittedName>
        <fullName evidence="2">Uncharacterized protein</fullName>
    </submittedName>
</protein>
<dbReference type="AlphaFoldDB" id="A0A0E9W9I3"/>
<name>A0A0E9W9I3_ANGAN</name>
<accession>A0A0E9W9I3</accession>
<organism evidence="2">
    <name type="scientific">Anguilla anguilla</name>
    <name type="common">European freshwater eel</name>
    <name type="synonym">Muraena anguilla</name>
    <dbReference type="NCBI Taxonomy" id="7936"/>
    <lineage>
        <taxon>Eukaryota</taxon>
        <taxon>Metazoa</taxon>
        <taxon>Chordata</taxon>
        <taxon>Craniata</taxon>
        <taxon>Vertebrata</taxon>
        <taxon>Euteleostomi</taxon>
        <taxon>Actinopterygii</taxon>
        <taxon>Neopterygii</taxon>
        <taxon>Teleostei</taxon>
        <taxon>Anguilliformes</taxon>
        <taxon>Anguillidae</taxon>
        <taxon>Anguilla</taxon>
    </lineage>
</organism>
<sequence>MHVYGADERRQQQASEGNATPDTMIC</sequence>
<evidence type="ECO:0000313" key="2">
    <source>
        <dbReference type="EMBL" id="JAH86951.1"/>
    </source>
</evidence>
<feature type="compositionally biased region" description="Polar residues" evidence="1">
    <location>
        <begin position="12"/>
        <end position="26"/>
    </location>
</feature>
<proteinExistence type="predicted"/>
<feature type="compositionally biased region" description="Basic and acidic residues" evidence="1">
    <location>
        <begin position="1"/>
        <end position="11"/>
    </location>
</feature>
<evidence type="ECO:0000256" key="1">
    <source>
        <dbReference type="SAM" id="MobiDB-lite"/>
    </source>
</evidence>